<comment type="caution">
    <text evidence="1">The sequence shown here is derived from an EMBL/GenBank/DDBJ whole genome shotgun (WGS) entry which is preliminary data.</text>
</comment>
<keyword evidence="2" id="KW-1185">Reference proteome</keyword>
<dbReference type="EMBL" id="JAUSVF010000001">
    <property type="protein sequence ID" value="MDQ0318982.1"/>
    <property type="molecule type" value="Genomic_DNA"/>
</dbReference>
<name>A0ABU0BQ27_9HYPH</name>
<dbReference type="RefSeq" id="WP_307227496.1">
    <property type="nucleotide sequence ID" value="NZ_JAUSVF010000001.1"/>
</dbReference>
<evidence type="ECO:0000313" key="2">
    <source>
        <dbReference type="Proteomes" id="UP001230207"/>
    </source>
</evidence>
<evidence type="ECO:0000313" key="1">
    <source>
        <dbReference type="EMBL" id="MDQ0318982.1"/>
    </source>
</evidence>
<proteinExistence type="predicted"/>
<gene>
    <name evidence="1" type="ORF">QO002_001120</name>
</gene>
<protein>
    <submittedName>
        <fullName evidence="1">Uncharacterized protein</fullName>
    </submittedName>
</protein>
<sequence length="165" mass="18817">MSNTNVPTPQPKAKINWNLTYDSPKKFEVSRFLQHQLECEQAAHPGTWRAYFVEGLRAATWNVFTPLVRSLNLRADFLLLVVKRDDKLTVVAKLYLPPKAVARFDAIGKAEYAAADEDWRIIYVSLSGVDDDEEVRRMVAYPLRLAAWAAKRLGPATQAWAEERL</sequence>
<organism evidence="1 2">
    <name type="scientific">Pararhizobium capsulatum DSM 1112</name>
    <dbReference type="NCBI Taxonomy" id="1121113"/>
    <lineage>
        <taxon>Bacteria</taxon>
        <taxon>Pseudomonadati</taxon>
        <taxon>Pseudomonadota</taxon>
        <taxon>Alphaproteobacteria</taxon>
        <taxon>Hyphomicrobiales</taxon>
        <taxon>Rhizobiaceae</taxon>
        <taxon>Rhizobium/Agrobacterium group</taxon>
        <taxon>Pararhizobium</taxon>
    </lineage>
</organism>
<accession>A0ABU0BQ27</accession>
<dbReference type="Proteomes" id="UP001230207">
    <property type="component" value="Unassembled WGS sequence"/>
</dbReference>
<reference evidence="1 2" key="1">
    <citation type="submission" date="2023-07" db="EMBL/GenBank/DDBJ databases">
        <title>Genomic Encyclopedia of Type Strains, Phase IV (KMG-IV): sequencing the most valuable type-strain genomes for metagenomic binning, comparative biology and taxonomic classification.</title>
        <authorList>
            <person name="Goeker M."/>
        </authorList>
    </citation>
    <scope>NUCLEOTIDE SEQUENCE [LARGE SCALE GENOMIC DNA]</scope>
    <source>
        <strain evidence="1 2">DSM 1112</strain>
    </source>
</reference>